<gene>
    <name evidence="1" type="primary">MAD2L1BP</name>
</gene>
<dbReference type="OMA" id="KCQQVLM"/>
<dbReference type="InterPro" id="IPR053729">
    <property type="entry name" value="MAD2L1BP_domain_sf"/>
</dbReference>
<dbReference type="GeneID" id="113433159"/>
<reference evidence="1" key="1">
    <citation type="submission" date="2025-08" db="UniProtKB">
        <authorList>
            <consortium name="Ensembl"/>
        </authorList>
    </citation>
    <scope>IDENTIFICATION</scope>
</reference>
<evidence type="ECO:0000313" key="2">
    <source>
        <dbReference type="Proteomes" id="UP000472273"/>
    </source>
</evidence>
<dbReference type="AlphaFoldDB" id="A0A670Y8M8"/>
<dbReference type="Gene3D" id="3.30.900.20">
    <property type="match status" value="1"/>
</dbReference>
<dbReference type="GO" id="GO:1902426">
    <property type="term" value="P:deactivation of mitotic spindle assembly checkpoint"/>
    <property type="evidence" value="ECO:0007669"/>
    <property type="project" value="Ensembl"/>
</dbReference>
<protein>
    <submittedName>
        <fullName evidence="1">MAD2L1 binding protein</fullName>
    </submittedName>
</protein>
<reference evidence="1" key="2">
    <citation type="submission" date="2025-09" db="UniProtKB">
        <authorList>
            <consortium name="Ensembl"/>
        </authorList>
    </citation>
    <scope>IDENTIFICATION</scope>
</reference>
<organism evidence="1 2">
    <name type="scientific">Pseudonaja textilis</name>
    <name type="common">Eastern brown snake</name>
    <dbReference type="NCBI Taxonomy" id="8673"/>
    <lineage>
        <taxon>Eukaryota</taxon>
        <taxon>Metazoa</taxon>
        <taxon>Chordata</taxon>
        <taxon>Craniata</taxon>
        <taxon>Vertebrata</taxon>
        <taxon>Euteleostomi</taxon>
        <taxon>Lepidosauria</taxon>
        <taxon>Squamata</taxon>
        <taxon>Bifurcata</taxon>
        <taxon>Unidentata</taxon>
        <taxon>Episquamata</taxon>
        <taxon>Toxicofera</taxon>
        <taxon>Serpentes</taxon>
        <taxon>Colubroidea</taxon>
        <taxon>Elapidae</taxon>
        <taxon>Hydrophiinae</taxon>
        <taxon>Pseudonaja</taxon>
    </lineage>
</organism>
<dbReference type="PANTHER" id="PTHR15681">
    <property type="entry name" value="MAD2L1-BINDING PROTEIN"/>
    <property type="match status" value="1"/>
</dbReference>
<name>A0A670Y8M8_PSETE</name>
<dbReference type="PANTHER" id="PTHR15681:SF1">
    <property type="entry name" value="MAD2L1-BINDING PROTEIN"/>
    <property type="match status" value="1"/>
</dbReference>
<dbReference type="Ensembl" id="ENSPTXT00000007699.1">
    <property type="protein sequence ID" value="ENSPTXP00000007443.1"/>
    <property type="gene ID" value="ENSPTXG00000005407.1"/>
</dbReference>
<dbReference type="CTD" id="9587"/>
<evidence type="ECO:0000313" key="1">
    <source>
        <dbReference type="Ensembl" id="ENSPTXP00000007443.1"/>
    </source>
</evidence>
<dbReference type="RefSeq" id="XP_026551341.1">
    <property type="nucleotide sequence ID" value="XM_026695556.1"/>
</dbReference>
<dbReference type="InterPro" id="IPR009511">
    <property type="entry name" value="MAD1/Cdc20-bound-Mad2-bd"/>
</dbReference>
<dbReference type="GeneTree" id="ENSGT00390000003812"/>
<accession>A0A670Y8M8</accession>
<keyword evidence="2" id="KW-1185">Reference proteome</keyword>
<dbReference type="OrthoDB" id="6334764at2759"/>
<proteinExistence type="predicted"/>
<sequence>MAAPIATQREADQLKAAETSLELGEAATVSVTVALTTQPAAPASGGAFPLSVVFPGSVTREGCFRFTCELLKHILYQRQQLPLPYEQLACLCRMQLPKAASQEKDMVRKVYLKDQDNKKCQQVLNDLEGVFQHLEIMFSLTLIPRVLILLGGTAVSPKELYEINLQDISMSGMEESLSTSACVRKLFRSLFMADVFSELQAVPTMNVIVMAQGHRNCGIDWFRPKLNYKVPTRGRKLTVNLLCSRENSTALSTCQEINSAWDDYIWFQAPVIIKGFNYFS</sequence>
<dbReference type="GO" id="GO:0005737">
    <property type="term" value="C:cytoplasm"/>
    <property type="evidence" value="ECO:0007669"/>
    <property type="project" value="Ensembl"/>
</dbReference>
<dbReference type="Pfam" id="PF06581">
    <property type="entry name" value="p31comet"/>
    <property type="match status" value="1"/>
</dbReference>
<dbReference type="GO" id="GO:0005730">
    <property type="term" value="C:nucleolus"/>
    <property type="evidence" value="ECO:0007669"/>
    <property type="project" value="Ensembl"/>
</dbReference>
<dbReference type="GO" id="GO:0005654">
    <property type="term" value="C:nucleoplasm"/>
    <property type="evidence" value="ECO:0007669"/>
    <property type="project" value="Ensembl"/>
</dbReference>
<dbReference type="KEGG" id="ptex:113433159"/>
<dbReference type="Proteomes" id="UP000472273">
    <property type="component" value="Unplaced"/>
</dbReference>
<dbReference type="GO" id="GO:0031965">
    <property type="term" value="C:nuclear membrane"/>
    <property type="evidence" value="ECO:0007669"/>
    <property type="project" value="Ensembl"/>
</dbReference>
<dbReference type="GO" id="GO:0007096">
    <property type="term" value="P:regulation of exit from mitosis"/>
    <property type="evidence" value="ECO:0007669"/>
    <property type="project" value="Ensembl"/>
</dbReference>